<keyword evidence="2" id="KW-1185">Reference proteome</keyword>
<dbReference type="Proteomes" id="UP000532010">
    <property type="component" value="Unassembled WGS sequence"/>
</dbReference>
<name>A0A7W4YYT8_9HYPH</name>
<dbReference type="EMBL" id="JACHWB010000005">
    <property type="protein sequence ID" value="MBB3020659.1"/>
    <property type="molecule type" value="Genomic_DNA"/>
</dbReference>
<evidence type="ECO:0000313" key="2">
    <source>
        <dbReference type="Proteomes" id="UP000532010"/>
    </source>
</evidence>
<protein>
    <submittedName>
        <fullName evidence="1">Uncharacterized protein</fullName>
    </submittedName>
</protein>
<evidence type="ECO:0000313" key="1">
    <source>
        <dbReference type="EMBL" id="MBB3020659.1"/>
    </source>
</evidence>
<gene>
    <name evidence="1" type="ORF">FHR70_003745</name>
</gene>
<sequence>MSQATNWQIPIIGPMTPSTFAGRLRDNFNALLSEHSGSTEPSYKVVGTTWADTSVAGVITRKYWDGSAWRTLMTINTATGVISYAGPQTTDVTVAAPFVDFTLSPGFRSYRLTFSEVQGAVNNAQLALRVSENDGASYRSTSGDYLKQMNYNTTASGIATISASTETMPLITAPIDNSNALNGASGCLTIHPGSASKRFSVNLQSEAIINATNYLTIFNGSVKCLTNAARVNKIRLLMSSGNIATGKFTLESVP</sequence>
<reference evidence="1 2" key="1">
    <citation type="submission" date="2020-08" db="EMBL/GenBank/DDBJ databases">
        <title>The Agave Microbiome: Exploring the role of microbial communities in plant adaptations to desert environments.</title>
        <authorList>
            <person name="Partida-Martinez L.P."/>
        </authorList>
    </citation>
    <scope>NUCLEOTIDE SEQUENCE [LARGE SCALE GENOMIC DNA]</scope>
    <source>
        <strain evidence="1 2">AT3.9</strain>
    </source>
</reference>
<dbReference type="AlphaFoldDB" id="A0A7W4YYT8"/>
<organism evidence="1 2">
    <name type="scientific">Microvirga lupini</name>
    <dbReference type="NCBI Taxonomy" id="420324"/>
    <lineage>
        <taxon>Bacteria</taxon>
        <taxon>Pseudomonadati</taxon>
        <taxon>Pseudomonadota</taxon>
        <taxon>Alphaproteobacteria</taxon>
        <taxon>Hyphomicrobiales</taxon>
        <taxon>Methylobacteriaceae</taxon>
        <taxon>Microvirga</taxon>
    </lineage>
</organism>
<dbReference type="RefSeq" id="WP_183452863.1">
    <property type="nucleotide sequence ID" value="NZ_JACHWB010000005.1"/>
</dbReference>
<comment type="caution">
    <text evidence="1">The sequence shown here is derived from an EMBL/GenBank/DDBJ whole genome shotgun (WGS) entry which is preliminary data.</text>
</comment>
<accession>A0A7W4YYT8</accession>
<proteinExistence type="predicted"/>